<dbReference type="HAMAP" id="MF_00048">
    <property type="entry name" value="UPF0102"/>
    <property type="match status" value="1"/>
</dbReference>
<accession>A0A9D2CS72</accession>
<name>A0A9D2CS72_9FIRM</name>
<comment type="similarity">
    <text evidence="1 2">Belongs to the UPF0102 family.</text>
</comment>
<dbReference type="Proteomes" id="UP000886750">
    <property type="component" value="Unassembled WGS sequence"/>
</dbReference>
<dbReference type="GO" id="GO:0003676">
    <property type="term" value="F:nucleic acid binding"/>
    <property type="evidence" value="ECO:0007669"/>
    <property type="project" value="InterPro"/>
</dbReference>
<dbReference type="AlphaFoldDB" id="A0A9D2CS72"/>
<protein>
    <recommendedName>
        <fullName evidence="2">UPF0102 protein H9729_01440</fullName>
    </recommendedName>
</protein>
<evidence type="ECO:0000313" key="3">
    <source>
        <dbReference type="EMBL" id="HIY96331.1"/>
    </source>
</evidence>
<dbReference type="InterPro" id="IPR011856">
    <property type="entry name" value="tRNA_endonuc-like_dom_sf"/>
</dbReference>
<dbReference type="CDD" id="cd20736">
    <property type="entry name" value="PoNe_Nuclease"/>
    <property type="match status" value="1"/>
</dbReference>
<dbReference type="PANTHER" id="PTHR34039:SF1">
    <property type="entry name" value="UPF0102 PROTEIN YRAN"/>
    <property type="match status" value="1"/>
</dbReference>
<reference evidence="3" key="2">
    <citation type="submission" date="2021-04" db="EMBL/GenBank/DDBJ databases">
        <authorList>
            <person name="Gilroy R."/>
        </authorList>
    </citation>
    <scope>NUCLEOTIDE SEQUENCE</scope>
    <source>
        <strain evidence="3">1345</strain>
    </source>
</reference>
<sequence>MRNSPQDVHKKALGRSGERRGAAYLRALGYKILKMNYRTPFGEADIVALDGDTVVFCEVKARLSEAFGTPAEAVERHKQRRYIDIARYFLMKLGRGDVNVRFDVLEVFADSINHIAGAFGA</sequence>
<dbReference type="InterPro" id="IPR003509">
    <property type="entry name" value="UPF0102_YraN-like"/>
</dbReference>
<proteinExistence type="inferred from homology"/>
<comment type="caution">
    <text evidence="3">The sequence shown here is derived from an EMBL/GenBank/DDBJ whole genome shotgun (WGS) entry which is preliminary data.</text>
</comment>
<dbReference type="PANTHER" id="PTHR34039">
    <property type="entry name" value="UPF0102 PROTEIN YRAN"/>
    <property type="match status" value="1"/>
</dbReference>
<evidence type="ECO:0000256" key="2">
    <source>
        <dbReference type="HAMAP-Rule" id="MF_00048"/>
    </source>
</evidence>
<dbReference type="Pfam" id="PF02021">
    <property type="entry name" value="UPF0102"/>
    <property type="match status" value="1"/>
</dbReference>
<dbReference type="EMBL" id="DXCQ01000016">
    <property type="protein sequence ID" value="HIY96331.1"/>
    <property type="molecule type" value="Genomic_DNA"/>
</dbReference>
<dbReference type="NCBIfam" id="NF009150">
    <property type="entry name" value="PRK12497.1-3"/>
    <property type="match status" value="1"/>
</dbReference>
<dbReference type="NCBIfam" id="TIGR00252">
    <property type="entry name" value="YraN family protein"/>
    <property type="match status" value="1"/>
</dbReference>
<dbReference type="SUPFAM" id="SSF52980">
    <property type="entry name" value="Restriction endonuclease-like"/>
    <property type="match status" value="1"/>
</dbReference>
<organism evidence="3 4">
    <name type="scientific">Candidatus Borkfalkia excrementigallinarum</name>
    <dbReference type="NCBI Taxonomy" id="2838506"/>
    <lineage>
        <taxon>Bacteria</taxon>
        <taxon>Bacillati</taxon>
        <taxon>Bacillota</taxon>
        <taxon>Clostridia</taxon>
        <taxon>Christensenellales</taxon>
        <taxon>Christensenellaceae</taxon>
        <taxon>Candidatus Borkfalkia</taxon>
    </lineage>
</organism>
<gene>
    <name evidence="3" type="ORF">H9729_01440</name>
</gene>
<reference evidence="3" key="1">
    <citation type="journal article" date="2021" name="PeerJ">
        <title>Extensive microbial diversity within the chicken gut microbiome revealed by metagenomics and culture.</title>
        <authorList>
            <person name="Gilroy R."/>
            <person name="Ravi A."/>
            <person name="Getino M."/>
            <person name="Pursley I."/>
            <person name="Horton D.L."/>
            <person name="Alikhan N.F."/>
            <person name="Baker D."/>
            <person name="Gharbi K."/>
            <person name="Hall N."/>
            <person name="Watson M."/>
            <person name="Adriaenssens E.M."/>
            <person name="Foster-Nyarko E."/>
            <person name="Jarju S."/>
            <person name="Secka A."/>
            <person name="Antonio M."/>
            <person name="Oren A."/>
            <person name="Chaudhuri R.R."/>
            <person name="La Ragione R."/>
            <person name="Hildebrand F."/>
            <person name="Pallen M.J."/>
        </authorList>
    </citation>
    <scope>NUCLEOTIDE SEQUENCE</scope>
    <source>
        <strain evidence="3">1345</strain>
    </source>
</reference>
<dbReference type="Gene3D" id="3.40.1350.10">
    <property type="match status" value="1"/>
</dbReference>
<evidence type="ECO:0000256" key="1">
    <source>
        <dbReference type="ARBA" id="ARBA00006738"/>
    </source>
</evidence>
<evidence type="ECO:0000313" key="4">
    <source>
        <dbReference type="Proteomes" id="UP000886750"/>
    </source>
</evidence>
<dbReference type="InterPro" id="IPR011335">
    <property type="entry name" value="Restrct_endonuc-II-like"/>
</dbReference>